<dbReference type="Pfam" id="PF12697">
    <property type="entry name" value="Abhydrolase_6"/>
    <property type="match status" value="1"/>
</dbReference>
<evidence type="ECO:0000256" key="1">
    <source>
        <dbReference type="SAM" id="MobiDB-lite"/>
    </source>
</evidence>
<reference evidence="3 4" key="1">
    <citation type="submission" date="2023-01" db="EMBL/GenBank/DDBJ databases">
        <title>Analysis of 21 Apiospora genomes using comparative genomics revels a genus with tremendous synthesis potential of carbohydrate active enzymes and secondary metabolites.</title>
        <authorList>
            <person name="Sorensen T."/>
        </authorList>
    </citation>
    <scope>NUCLEOTIDE SEQUENCE [LARGE SCALE GENOMIC DNA]</scope>
    <source>
        <strain evidence="3 4">CBS 83171</strain>
    </source>
</reference>
<protein>
    <submittedName>
        <fullName evidence="3">Alpha/beta-Hydrolase</fullName>
    </submittedName>
</protein>
<evidence type="ECO:0000313" key="3">
    <source>
        <dbReference type="EMBL" id="KAK8056995.1"/>
    </source>
</evidence>
<dbReference type="InterPro" id="IPR000073">
    <property type="entry name" value="AB_hydrolase_1"/>
</dbReference>
<dbReference type="Gene3D" id="3.40.50.1820">
    <property type="entry name" value="alpha/beta hydrolase"/>
    <property type="match status" value="1"/>
</dbReference>
<gene>
    <name evidence="3" type="ORF">PG996_010932</name>
</gene>
<dbReference type="PANTHER" id="PTHR37017:SF3">
    <property type="entry name" value="AB HYDROLASE-1 DOMAIN-CONTAINING PROTEIN"/>
    <property type="match status" value="1"/>
</dbReference>
<dbReference type="EMBL" id="JAQQWM010000007">
    <property type="protein sequence ID" value="KAK8056995.1"/>
    <property type="molecule type" value="Genomic_DNA"/>
</dbReference>
<comment type="caution">
    <text evidence="3">The sequence shown here is derived from an EMBL/GenBank/DDBJ whole genome shotgun (WGS) entry which is preliminary data.</text>
</comment>
<dbReference type="Proteomes" id="UP001446871">
    <property type="component" value="Unassembled WGS sequence"/>
</dbReference>
<evidence type="ECO:0000313" key="4">
    <source>
        <dbReference type="Proteomes" id="UP001446871"/>
    </source>
</evidence>
<dbReference type="InterPro" id="IPR029058">
    <property type="entry name" value="AB_hydrolase_fold"/>
</dbReference>
<evidence type="ECO:0000259" key="2">
    <source>
        <dbReference type="Pfam" id="PF12697"/>
    </source>
</evidence>
<sequence>MSNPTLILVPGSWHQPACYDKIVKILHGTYRLKCVGVTLPSASDNPGATVKNDIDAVREAMKKEFRKGRDVVVVAHSYGGLVANSAIKGFAKPQKPQSQEIVMADEDEESKSNMPFLFPRSSSSKSSSSHTTTTGHVVGLVLIASGFSLEGLAFMDPFLGHPPPYWRVNRSTGYCEFTGDTRELFYHDLPEEEGEYWVSQLTNQSVKSLFEGGEHVTEGWRDVPSWYLGTTEDHGMPVAAQRMTVGMARAMGAEVEHRELPTSHSPFLSMPKETAGFILEAVEAFTGRQVAAAASKGGS</sequence>
<dbReference type="PANTHER" id="PTHR37017">
    <property type="entry name" value="AB HYDROLASE-1 DOMAIN-CONTAINING PROTEIN-RELATED"/>
    <property type="match status" value="1"/>
</dbReference>
<keyword evidence="4" id="KW-1185">Reference proteome</keyword>
<feature type="compositionally biased region" description="Low complexity" evidence="1">
    <location>
        <begin position="121"/>
        <end position="130"/>
    </location>
</feature>
<feature type="region of interest" description="Disordered" evidence="1">
    <location>
        <begin position="109"/>
        <end position="130"/>
    </location>
</feature>
<dbReference type="InterPro" id="IPR052897">
    <property type="entry name" value="Sec-Metab_Biosynth_Hydrolase"/>
</dbReference>
<name>A0ABR1UDL5_9PEZI</name>
<dbReference type="SUPFAM" id="SSF53474">
    <property type="entry name" value="alpha/beta-Hydrolases"/>
    <property type="match status" value="1"/>
</dbReference>
<feature type="domain" description="AB hydrolase-1" evidence="2">
    <location>
        <begin position="6"/>
        <end position="275"/>
    </location>
</feature>
<accession>A0ABR1UDL5</accession>
<proteinExistence type="predicted"/>
<organism evidence="3 4">
    <name type="scientific">Apiospora saccharicola</name>
    <dbReference type="NCBI Taxonomy" id="335842"/>
    <lineage>
        <taxon>Eukaryota</taxon>
        <taxon>Fungi</taxon>
        <taxon>Dikarya</taxon>
        <taxon>Ascomycota</taxon>
        <taxon>Pezizomycotina</taxon>
        <taxon>Sordariomycetes</taxon>
        <taxon>Xylariomycetidae</taxon>
        <taxon>Amphisphaeriales</taxon>
        <taxon>Apiosporaceae</taxon>
        <taxon>Apiospora</taxon>
    </lineage>
</organism>